<dbReference type="InterPro" id="IPR003782">
    <property type="entry name" value="SCO1/SenC"/>
</dbReference>
<dbReference type="Pfam" id="PF02630">
    <property type="entry name" value="SCO1-SenC"/>
    <property type="match status" value="1"/>
</dbReference>
<feature type="signal peptide" evidence="4">
    <location>
        <begin position="1"/>
        <end position="25"/>
    </location>
</feature>
<dbReference type="Proteomes" id="UP000256763">
    <property type="component" value="Unassembled WGS sequence"/>
</dbReference>
<dbReference type="InterPro" id="IPR036249">
    <property type="entry name" value="Thioredoxin-like_sf"/>
</dbReference>
<dbReference type="CDD" id="cd02968">
    <property type="entry name" value="SCO"/>
    <property type="match status" value="1"/>
</dbReference>
<feature type="binding site" evidence="2">
    <location>
        <position position="174"/>
    </location>
    <ligand>
        <name>Cu cation</name>
        <dbReference type="ChEBI" id="CHEBI:23378"/>
    </ligand>
</feature>
<evidence type="ECO:0000313" key="5">
    <source>
        <dbReference type="EMBL" id="RFA35764.1"/>
    </source>
</evidence>
<feature type="binding site" evidence="2">
    <location>
        <position position="90"/>
    </location>
    <ligand>
        <name>Cu cation</name>
        <dbReference type="ChEBI" id="CHEBI:23378"/>
    </ligand>
</feature>
<sequence>MSLKRHCLASLAALTLGLSSGTALAHSGHAHHHHGHHHEPLPAATVNHQDSLYHVEDQWTDHRGQSVALGDFRGQPVLITMIYGNCNTACPVLVNDLTRIQTDLPKTLRQQTRVLVISFDSLHDTPDALATYAEERALDREGWHFLHGEPHQIRTLATLLGVRYRDNGDGSFDHSNLIAALDEEGKIVHRSEGLLQPTQPIVQAISERATERSKH</sequence>
<dbReference type="OrthoDB" id="8550465at2"/>
<evidence type="ECO:0000256" key="1">
    <source>
        <dbReference type="ARBA" id="ARBA00010996"/>
    </source>
</evidence>
<keyword evidence="6" id="KW-1185">Reference proteome</keyword>
<feature type="chain" id="PRO_5017765590" description="SCO family protein" evidence="4">
    <location>
        <begin position="26"/>
        <end position="215"/>
    </location>
</feature>
<evidence type="ECO:0000256" key="2">
    <source>
        <dbReference type="PIRSR" id="PIRSR603782-1"/>
    </source>
</evidence>
<feature type="binding site" evidence="2">
    <location>
        <position position="86"/>
    </location>
    <ligand>
        <name>Cu cation</name>
        <dbReference type="ChEBI" id="CHEBI:23378"/>
    </ligand>
</feature>
<organism evidence="5 6">
    <name type="scientific">Alkalilimnicola ehrlichii</name>
    <dbReference type="NCBI Taxonomy" id="351052"/>
    <lineage>
        <taxon>Bacteria</taxon>
        <taxon>Pseudomonadati</taxon>
        <taxon>Pseudomonadota</taxon>
        <taxon>Gammaproteobacteria</taxon>
        <taxon>Chromatiales</taxon>
        <taxon>Ectothiorhodospiraceae</taxon>
        <taxon>Alkalilimnicola</taxon>
    </lineage>
</organism>
<keyword evidence="4" id="KW-0732">Signal</keyword>
<keyword evidence="2" id="KW-0479">Metal-binding</keyword>
<evidence type="ECO:0000256" key="3">
    <source>
        <dbReference type="PIRSR" id="PIRSR603782-2"/>
    </source>
</evidence>
<comment type="caution">
    <text evidence="5">The sequence shown here is derived from an EMBL/GenBank/DDBJ whole genome shotgun (WGS) entry which is preliminary data.</text>
</comment>
<evidence type="ECO:0000256" key="4">
    <source>
        <dbReference type="SAM" id="SignalP"/>
    </source>
</evidence>
<dbReference type="PANTHER" id="PTHR12151:SF8">
    <property type="entry name" value="THIOREDOXIN DOMAIN-CONTAINING PROTEIN"/>
    <property type="match status" value="1"/>
</dbReference>
<keyword evidence="3" id="KW-1015">Disulfide bond</keyword>
<feature type="disulfide bond" description="Redox-active" evidence="3">
    <location>
        <begin position="86"/>
        <end position="90"/>
    </location>
</feature>
<dbReference type="EMBL" id="NFZW01000011">
    <property type="protein sequence ID" value="RFA35764.1"/>
    <property type="molecule type" value="Genomic_DNA"/>
</dbReference>
<dbReference type="AlphaFoldDB" id="A0A3E0WS05"/>
<dbReference type="Gene3D" id="3.40.30.10">
    <property type="entry name" value="Glutaredoxin"/>
    <property type="match status" value="1"/>
</dbReference>
<keyword evidence="2" id="KW-0186">Copper</keyword>
<reference evidence="6" key="1">
    <citation type="submission" date="2017-05" db="EMBL/GenBank/DDBJ databases">
        <authorList>
            <person name="Sharma S."/>
            <person name="Sidhu C."/>
            <person name="Pinnaka A.K."/>
        </authorList>
    </citation>
    <scope>NUCLEOTIDE SEQUENCE [LARGE SCALE GENOMIC DNA]</scope>
    <source>
        <strain evidence="6">AK93</strain>
    </source>
</reference>
<gene>
    <name evidence="5" type="ORF">CAL65_12655</name>
</gene>
<proteinExistence type="inferred from homology"/>
<dbReference type="RefSeq" id="WP_116302542.1">
    <property type="nucleotide sequence ID" value="NZ_NFZV01000011.1"/>
</dbReference>
<dbReference type="GO" id="GO:0046872">
    <property type="term" value="F:metal ion binding"/>
    <property type="evidence" value="ECO:0007669"/>
    <property type="project" value="UniProtKB-KW"/>
</dbReference>
<comment type="similarity">
    <text evidence="1">Belongs to the SCO1/2 family.</text>
</comment>
<accession>A0A3E0WS05</accession>
<dbReference type="PANTHER" id="PTHR12151">
    <property type="entry name" value="ELECTRON TRANSPORT PROTIN SCO1/SENC FAMILY MEMBER"/>
    <property type="match status" value="1"/>
</dbReference>
<protein>
    <recommendedName>
        <fullName evidence="7">SCO family protein</fullName>
    </recommendedName>
</protein>
<evidence type="ECO:0008006" key="7">
    <source>
        <dbReference type="Google" id="ProtNLM"/>
    </source>
</evidence>
<evidence type="ECO:0000313" key="6">
    <source>
        <dbReference type="Proteomes" id="UP000256763"/>
    </source>
</evidence>
<name>A0A3E0WS05_9GAMM</name>
<dbReference type="SUPFAM" id="SSF52833">
    <property type="entry name" value="Thioredoxin-like"/>
    <property type="match status" value="1"/>
</dbReference>